<protein>
    <submittedName>
        <fullName evidence="1">Uncharacterized protein</fullName>
    </submittedName>
</protein>
<gene>
    <name evidence="1" type="ORF">BRAPAZ1V2_A07P17860.2</name>
</gene>
<proteinExistence type="predicted"/>
<dbReference type="Gramene" id="A07p17860.2_BraZ1">
    <property type="protein sequence ID" value="A07p17860.2_BraZ1.CDS.1"/>
    <property type="gene ID" value="A07g17860.2_BraZ1"/>
</dbReference>
<dbReference type="Proteomes" id="UP000694005">
    <property type="component" value="Chromosome A07"/>
</dbReference>
<accession>A0A8D9M992</accession>
<dbReference type="EMBL" id="LS974623">
    <property type="protein sequence ID" value="CAG7902142.1"/>
    <property type="molecule type" value="Genomic_DNA"/>
</dbReference>
<organism evidence="1 2">
    <name type="scientific">Brassica campestris</name>
    <name type="common">Field mustard</name>
    <dbReference type="NCBI Taxonomy" id="3711"/>
    <lineage>
        <taxon>Eukaryota</taxon>
        <taxon>Viridiplantae</taxon>
        <taxon>Streptophyta</taxon>
        <taxon>Embryophyta</taxon>
        <taxon>Tracheophyta</taxon>
        <taxon>Spermatophyta</taxon>
        <taxon>Magnoliopsida</taxon>
        <taxon>eudicotyledons</taxon>
        <taxon>Gunneridae</taxon>
        <taxon>Pentapetalae</taxon>
        <taxon>rosids</taxon>
        <taxon>malvids</taxon>
        <taxon>Brassicales</taxon>
        <taxon>Brassicaceae</taxon>
        <taxon>Brassiceae</taxon>
        <taxon>Brassica</taxon>
    </lineage>
</organism>
<evidence type="ECO:0000313" key="1">
    <source>
        <dbReference type="EMBL" id="CAG7902142.1"/>
    </source>
</evidence>
<dbReference type="AlphaFoldDB" id="A0A8D9M992"/>
<evidence type="ECO:0000313" key="2">
    <source>
        <dbReference type="Proteomes" id="UP000694005"/>
    </source>
</evidence>
<sequence>MIVEERSEFGLSHAVFCLSWFLGLLWTEAAWLAPLRSSCFCSFSSGGICFFSYV</sequence>
<name>A0A8D9M992_BRACM</name>
<reference evidence="1 2" key="1">
    <citation type="submission" date="2021-07" db="EMBL/GenBank/DDBJ databases">
        <authorList>
            <consortium name="Genoscope - CEA"/>
            <person name="William W."/>
        </authorList>
    </citation>
    <scope>NUCLEOTIDE SEQUENCE [LARGE SCALE GENOMIC DNA]</scope>
</reference>